<organism evidence="1">
    <name type="scientific">Magallana gigas</name>
    <name type="common">Pacific oyster</name>
    <name type="synonym">Crassostrea gigas</name>
    <dbReference type="NCBI Taxonomy" id="29159"/>
    <lineage>
        <taxon>Eukaryota</taxon>
        <taxon>Metazoa</taxon>
        <taxon>Spiralia</taxon>
        <taxon>Lophotrochozoa</taxon>
        <taxon>Mollusca</taxon>
        <taxon>Bivalvia</taxon>
        <taxon>Autobranchia</taxon>
        <taxon>Pteriomorphia</taxon>
        <taxon>Ostreida</taxon>
        <taxon>Ostreoidea</taxon>
        <taxon>Ostreidae</taxon>
        <taxon>Magallana</taxon>
    </lineage>
</organism>
<reference evidence="1" key="1">
    <citation type="journal article" date="2012" name="Nature">
        <title>The oyster genome reveals stress adaptation and complexity of shell formation.</title>
        <authorList>
            <person name="Zhang G."/>
            <person name="Fang X."/>
            <person name="Guo X."/>
            <person name="Li L."/>
            <person name="Luo R."/>
            <person name="Xu F."/>
            <person name="Yang P."/>
            <person name="Zhang L."/>
            <person name="Wang X."/>
            <person name="Qi H."/>
            <person name="Xiong Z."/>
            <person name="Que H."/>
            <person name="Xie Y."/>
            <person name="Holland P.W."/>
            <person name="Paps J."/>
            <person name="Zhu Y."/>
            <person name="Wu F."/>
            <person name="Chen Y."/>
            <person name="Wang J."/>
            <person name="Peng C."/>
            <person name="Meng J."/>
            <person name="Yang L."/>
            <person name="Liu J."/>
            <person name="Wen B."/>
            <person name="Zhang N."/>
            <person name="Huang Z."/>
            <person name="Zhu Q."/>
            <person name="Feng Y."/>
            <person name="Mount A."/>
            <person name="Hedgecock D."/>
            <person name="Xu Z."/>
            <person name="Liu Y."/>
            <person name="Domazet-Loso T."/>
            <person name="Du Y."/>
            <person name="Sun X."/>
            <person name="Zhang S."/>
            <person name="Liu B."/>
            <person name="Cheng P."/>
            <person name="Jiang X."/>
            <person name="Li J."/>
            <person name="Fan D."/>
            <person name="Wang W."/>
            <person name="Fu W."/>
            <person name="Wang T."/>
            <person name="Wang B."/>
            <person name="Zhang J."/>
            <person name="Peng Z."/>
            <person name="Li Y."/>
            <person name="Li N."/>
            <person name="Wang J."/>
            <person name="Chen M."/>
            <person name="He Y."/>
            <person name="Tan F."/>
            <person name="Song X."/>
            <person name="Zheng Q."/>
            <person name="Huang R."/>
            <person name="Yang H."/>
            <person name="Du X."/>
            <person name="Chen L."/>
            <person name="Yang M."/>
            <person name="Gaffney P.M."/>
            <person name="Wang S."/>
            <person name="Luo L."/>
            <person name="She Z."/>
            <person name="Ming Y."/>
            <person name="Huang W."/>
            <person name="Zhang S."/>
            <person name="Huang B."/>
            <person name="Zhang Y."/>
            <person name="Qu T."/>
            <person name="Ni P."/>
            <person name="Miao G."/>
            <person name="Wang J."/>
            <person name="Wang Q."/>
            <person name="Steinberg C.E."/>
            <person name="Wang H."/>
            <person name="Li N."/>
            <person name="Qian L."/>
            <person name="Zhang G."/>
            <person name="Li Y."/>
            <person name="Yang H."/>
            <person name="Liu X."/>
            <person name="Wang J."/>
            <person name="Yin Y."/>
            <person name="Wang J."/>
        </authorList>
    </citation>
    <scope>NUCLEOTIDE SEQUENCE [LARGE SCALE GENOMIC DNA]</scope>
    <source>
        <strain evidence="1">05x7-T-G4-1.051#20</strain>
    </source>
</reference>
<proteinExistence type="predicted"/>
<accession>K1PQ34</accession>
<dbReference type="InParanoid" id="K1PQ34"/>
<name>K1PQ34_MAGGI</name>
<sequence length="72" mass="8167">MCNLCSVHNGKNDSNVRWVDQNFSISRIGTLILESSDDRRGKDRQMDEHVLSRVIRELHNSSSSSDDEGDTC</sequence>
<gene>
    <name evidence="1" type="ORF">CGI_10021904</name>
</gene>
<dbReference type="AlphaFoldDB" id="K1PQ34"/>
<dbReference type="EMBL" id="JH816470">
    <property type="protein sequence ID" value="EKC23748.1"/>
    <property type="molecule type" value="Genomic_DNA"/>
</dbReference>
<protein>
    <submittedName>
        <fullName evidence="1">Uncharacterized protein</fullName>
    </submittedName>
</protein>
<dbReference type="HOGENOM" id="CLU_2724675_0_0_1"/>
<evidence type="ECO:0000313" key="1">
    <source>
        <dbReference type="EMBL" id="EKC23748.1"/>
    </source>
</evidence>